<evidence type="ECO:0000313" key="1">
    <source>
        <dbReference type="EMBL" id="QSS61207.1"/>
    </source>
</evidence>
<dbReference type="EMBL" id="CP069111">
    <property type="protein sequence ID" value="QSS61207.1"/>
    <property type="molecule type" value="Genomic_DNA"/>
</dbReference>
<protein>
    <submittedName>
        <fullName evidence="1">Uncharacterized protein</fullName>
    </submittedName>
</protein>
<sequence>MALECRAATKPSAELLHANWLRSNQLPKVDFPASHTKGPEPAHEPRSLVMCQARLGKLPFPCINSNVSNRRQRAACSWQIGISEVVVPELTWAKAFVKGQSTSFHNSSTRYSIAFMSAAEAYMCGALVRDRQPRANTSVHGVYFSYAIPRAVQLVHAFRRMHRHLCIKWRSISHIDADNRSPALPTQLQALSLSYLPEVAQHLDSMASGIPWKLHPGLSQNHTRNPHLLPAELSREVSWWLDWLTEHHPPGSLILFFLLRTLNELQFEDHDNGMQYHKPNTFATISWPAEDHGQLRVIF</sequence>
<gene>
    <name evidence="1" type="ORF">I7I51_03379</name>
</gene>
<organism evidence="1 2">
    <name type="scientific">Ajellomyces capsulatus</name>
    <name type="common">Darling's disease fungus</name>
    <name type="synonym">Histoplasma capsulatum</name>
    <dbReference type="NCBI Taxonomy" id="5037"/>
    <lineage>
        <taxon>Eukaryota</taxon>
        <taxon>Fungi</taxon>
        <taxon>Dikarya</taxon>
        <taxon>Ascomycota</taxon>
        <taxon>Pezizomycotina</taxon>
        <taxon>Eurotiomycetes</taxon>
        <taxon>Eurotiomycetidae</taxon>
        <taxon>Onygenales</taxon>
        <taxon>Ajellomycetaceae</taxon>
        <taxon>Histoplasma</taxon>
    </lineage>
</organism>
<reference evidence="1" key="1">
    <citation type="submission" date="2021-01" db="EMBL/GenBank/DDBJ databases">
        <title>Chromosome-level genome assembly of a human fungal pathogen reveals clustering of transcriptionally co-regulated genes.</title>
        <authorList>
            <person name="Voorhies M."/>
            <person name="Cohen S."/>
            <person name="Shea T.P."/>
            <person name="Petrus S."/>
            <person name="Munoz J.F."/>
            <person name="Poplawski S."/>
            <person name="Goldman W.E."/>
            <person name="Michael T."/>
            <person name="Cuomo C.A."/>
            <person name="Sil A."/>
            <person name="Beyhan S."/>
        </authorList>
    </citation>
    <scope>NUCLEOTIDE SEQUENCE</scope>
    <source>
        <strain evidence="1">WU24</strain>
    </source>
</reference>
<dbReference type="AlphaFoldDB" id="A0A8A1MAK3"/>
<name>A0A8A1MAK3_AJECA</name>
<dbReference type="Proteomes" id="UP000663671">
    <property type="component" value="Chromosome 5"/>
</dbReference>
<evidence type="ECO:0000313" key="2">
    <source>
        <dbReference type="Proteomes" id="UP000663671"/>
    </source>
</evidence>
<proteinExistence type="predicted"/>
<dbReference type="OrthoDB" id="10475993at2759"/>
<accession>A0A8A1MAK3</accession>
<dbReference type="VEuPathDB" id="FungiDB:I7I51_03379"/>